<evidence type="ECO:0000256" key="1">
    <source>
        <dbReference type="ARBA" id="ARBA00001964"/>
    </source>
</evidence>
<dbReference type="RefSeq" id="WP_011132864.1">
    <property type="nucleotide sequence ID" value="NC_005072.1"/>
</dbReference>
<evidence type="ECO:0000313" key="4">
    <source>
        <dbReference type="EMBL" id="CAE19689.1"/>
    </source>
</evidence>
<dbReference type="Gene3D" id="3.40.50.970">
    <property type="match status" value="1"/>
</dbReference>
<dbReference type="PANTHER" id="PTHR42980:SF1">
    <property type="entry name" value="2-OXOISOVALERATE DEHYDROGENASE SUBUNIT BETA, MITOCHONDRIAL"/>
    <property type="match status" value="1"/>
</dbReference>
<dbReference type="EMBL" id="BX548174">
    <property type="protein sequence ID" value="CAE19689.1"/>
    <property type="molecule type" value="Genomic_DNA"/>
</dbReference>
<dbReference type="InterPro" id="IPR029061">
    <property type="entry name" value="THDP-binding"/>
</dbReference>
<dbReference type="GO" id="GO:0016491">
    <property type="term" value="F:oxidoreductase activity"/>
    <property type="evidence" value="ECO:0007669"/>
    <property type="project" value="UniProtKB-KW"/>
</dbReference>
<dbReference type="HOGENOM" id="CLU_012907_1_0_3"/>
<dbReference type="GO" id="GO:0009083">
    <property type="term" value="P:branched-chain amino acid catabolic process"/>
    <property type="evidence" value="ECO:0007669"/>
    <property type="project" value="TreeGrafter"/>
</dbReference>
<dbReference type="OrthoDB" id="9771835at2"/>
<comment type="cofactor">
    <cofactor evidence="1">
        <name>thiamine diphosphate</name>
        <dbReference type="ChEBI" id="CHEBI:58937"/>
    </cofactor>
</comment>
<dbReference type="GO" id="GO:0007584">
    <property type="term" value="P:response to nutrient"/>
    <property type="evidence" value="ECO:0007669"/>
    <property type="project" value="TreeGrafter"/>
</dbReference>
<protein>
    <submittedName>
        <fullName evidence="4">Dehydrogenase E1 component beta subunit</fullName>
    </submittedName>
</protein>
<feature type="domain" description="Transketolase-like pyrimidine-binding" evidence="3">
    <location>
        <begin position="1"/>
        <end position="174"/>
    </location>
</feature>
<dbReference type="InterPro" id="IPR005475">
    <property type="entry name" value="Transketolase-like_Pyr-bd"/>
</dbReference>
<name>Q7V0M6_PROMP</name>
<reference evidence="4 5" key="1">
    <citation type="journal article" date="2003" name="Nature">
        <title>Genome divergence in two Prochlorococcus ecotypes reflects oceanic niche differentiation.</title>
        <authorList>
            <person name="Rocap G."/>
            <person name="Larimer F.W."/>
            <person name="Lamerdin J.E."/>
            <person name="Malfatti S."/>
            <person name="Chain P."/>
            <person name="Ahlgren N.A."/>
            <person name="Arellano A."/>
            <person name="Coleman M."/>
            <person name="Hauser L."/>
            <person name="Hess W.R."/>
            <person name="Johnson Z.I."/>
            <person name="Land M.L."/>
            <person name="Lindell D."/>
            <person name="Post A.F."/>
            <person name="Regala W."/>
            <person name="Shah M."/>
            <person name="Shaw S.L."/>
            <person name="Steglich C."/>
            <person name="Sullivan M.B."/>
            <person name="Ting C.S."/>
            <person name="Tolonen A."/>
            <person name="Webb E.A."/>
            <person name="Zinser E.R."/>
            <person name="Chisholm S.W."/>
        </authorList>
    </citation>
    <scope>NUCLEOTIDE SEQUENCE [LARGE SCALE GENOMIC DNA]</scope>
    <source>
        <strain evidence="5">CCMP1986 / NIES-2087 / MED4</strain>
    </source>
</reference>
<dbReference type="STRING" id="59919.PMM1230"/>
<accession>Q7V0M6</accession>
<evidence type="ECO:0000313" key="5">
    <source>
        <dbReference type="Proteomes" id="UP000001026"/>
    </source>
</evidence>
<dbReference type="eggNOG" id="COG0022">
    <property type="taxonomic scope" value="Bacteria"/>
</dbReference>
<sequence>MKLIEKFREELFKEFESNKDAIYLGEDVRNAHRGIAIGLHEKYGDKQIIDMPISESAFTGLALGLAISKKKVFVEYNFAGLVYLGLDQIFNQAHKYNEMLNTNLNLDLIYILPTGTRGGLAGHHSDNPYAILSHLGIQSFMPTNAIDCEMIFNYLNENRKPTAIFLPVASFFNEIDQDQIGNNFNFGFYRIHKGKKLNIICTGTTYGIIRELLVDLNNLDPNIFILTDLSFSEKTINEIHKIDDFPTIFIDDSFEICGIASEINKYIPKKNLVKPLCRISKNVPFAEHLEADVIVSKKRVKEVLTNLSK</sequence>
<keyword evidence="2" id="KW-0560">Oxidoreductase</keyword>
<dbReference type="SMART" id="SM00861">
    <property type="entry name" value="Transket_pyr"/>
    <property type="match status" value="1"/>
</dbReference>
<dbReference type="SUPFAM" id="SSF52518">
    <property type="entry name" value="Thiamin diphosphate-binding fold (THDP-binding)"/>
    <property type="match status" value="1"/>
</dbReference>
<dbReference type="AlphaFoldDB" id="Q7V0M6"/>
<dbReference type="Proteomes" id="UP000001026">
    <property type="component" value="Chromosome"/>
</dbReference>
<evidence type="ECO:0000259" key="3">
    <source>
        <dbReference type="SMART" id="SM00861"/>
    </source>
</evidence>
<dbReference type="KEGG" id="pmm:PMM1230"/>
<proteinExistence type="predicted"/>
<dbReference type="PANTHER" id="PTHR42980">
    <property type="entry name" value="2-OXOISOVALERATE DEHYDROGENASE SUBUNIT BETA-RELATED"/>
    <property type="match status" value="1"/>
</dbReference>
<gene>
    <name evidence="4" type="ordered locus">PMM1230</name>
</gene>
<evidence type="ECO:0000256" key="2">
    <source>
        <dbReference type="ARBA" id="ARBA00023002"/>
    </source>
</evidence>
<organism evidence="4 5">
    <name type="scientific">Prochlorococcus marinus subsp. pastoris (strain CCMP1986 / NIES-2087 / MED4)</name>
    <dbReference type="NCBI Taxonomy" id="59919"/>
    <lineage>
        <taxon>Bacteria</taxon>
        <taxon>Bacillati</taxon>
        <taxon>Cyanobacteriota</taxon>
        <taxon>Cyanophyceae</taxon>
        <taxon>Synechococcales</taxon>
        <taxon>Prochlorococcaceae</taxon>
        <taxon>Prochlorococcus</taxon>
    </lineage>
</organism>
<dbReference type="Pfam" id="PF02779">
    <property type="entry name" value="Transket_pyr"/>
    <property type="match status" value="1"/>
</dbReference>